<protein>
    <submittedName>
        <fullName evidence="1">Uncharacterized protein</fullName>
    </submittedName>
</protein>
<evidence type="ECO:0000313" key="2">
    <source>
        <dbReference type="EMBL" id="CAF4563784.1"/>
    </source>
</evidence>
<feature type="non-terminal residue" evidence="1">
    <location>
        <position position="41"/>
    </location>
</feature>
<accession>A0A816E804</accession>
<sequence>MEKLLTVWFDAAAEKSKHSDVVYIIRRTIMDHVETFQDFSL</sequence>
<dbReference type="Proteomes" id="UP000681722">
    <property type="component" value="Unassembled WGS sequence"/>
</dbReference>
<dbReference type="AlphaFoldDB" id="A0A816E804"/>
<dbReference type="EMBL" id="CAJNOQ010049035">
    <property type="protein sequence ID" value="CAF1645446.1"/>
    <property type="molecule type" value="Genomic_DNA"/>
</dbReference>
<name>A0A816E804_9BILA</name>
<dbReference type="EMBL" id="CAJOBC010118587">
    <property type="protein sequence ID" value="CAF4563784.1"/>
    <property type="molecule type" value="Genomic_DNA"/>
</dbReference>
<proteinExistence type="predicted"/>
<organism evidence="1 3">
    <name type="scientific">Didymodactylos carnosus</name>
    <dbReference type="NCBI Taxonomy" id="1234261"/>
    <lineage>
        <taxon>Eukaryota</taxon>
        <taxon>Metazoa</taxon>
        <taxon>Spiralia</taxon>
        <taxon>Gnathifera</taxon>
        <taxon>Rotifera</taxon>
        <taxon>Eurotatoria</taxon>
        <taxon>Bdelloidea</taxon>
        <taxon>Philodinida</taxon>
        <taxon>Philodinidae</taxon>
        <taxon>Didymodactylos</taxon>
    </lineage>
</organism>
<gene>
    <name evidence="1" type="ORF">GPM918_LOCUS45200</name>
    <name evidence="2" type="ORF">SRO942_LOCUS47498</name>
</gene>
<comment type="caution">
    <text evidence="1">The sequence shown here is derived from an EMBL/GenBank/DDBJ whole genome shotgun (WGS) entry which is preliminary data.</text>
</comment>
<keyword evidence="3" id="KW-1185">Reference proteome</keyword>
<dbReference type="Proteomes" id="UP000663829">
    <property type="component" value="Unassembled WGS sequence"/>
</dbReference>
<evidence type="ECO:0000313" key="3">
    <source>
        <dbReference type="Proteomes" id="UP000663829"/>
    </source>
</evidence>
<evidence type="ECO:0000313" key="1">
    <source>
        <dbReference type="EMBL" id="CAF1645446.1"/>
    </source>
</evidence>
<reference evidence="1" key="1">
    <citation type="submission" date="2021-02" db="EMBL/GenBank/DDBJ databases">
        <authorList>
            <person name="Nowell W R."/>
        </authorList>
    </citation>
    <scope>NUCLEOTIDE SEQUENCE</scope>
</reference>